<evidence type="ECO:0000313" key="5">
    <source>
        <dbReference type="EMBL" id="OHA65980.1"/>
    </source>
</evidence>
<dbReference type="Pfam" id="PF01250">
    <property type="entry name" value="Ribosomal_S6"/>
    <property type="match status" value="1"/>
</dbReference>
<dbReference type="GO" id="GO:0006412">
    <property type="term" value="P:translation"/>
    <property type="evidence" value="ECO:0007669"/>
    <property type="project" value="UniProtKB-UniRule"/>
</dbReference>
<gene>
    <name evidence="3" type="primary">rpsF</name>
    <name evidence="5" type="ORF">A2672_00095</name>
</gene>
<comment type="caution">
    <text evidence="5">The sequence shown here is derived from an EMBL/GenBank/DDBJ whole genome shotgun (WGS) entry which is preliminary data.</text>
</comment>
<evidence type="ECO:0000256" key="3">
    <source>
        <dbReference type="HAMAP-Rule" id="MF_00360"/>
    </source>
</evidence>
<keyword evidence="3" id="KW-0699">rRNA-binding</keyword>
<keyword evidence="4" id="KW-0175">Coiled coil</keyword>
<comment type="function">
    <text evidence="3">Binds together with bS18 to 16S ribosomal RNA.</text>
</comment>
<dbReference type="STRING" id="1802448.A2672_00095"/>
<dbReference type="GO" id="GO:0019843">
    <property type="term" value="F:rRNA binding"/>
    <property type="evidence" value="ECO:0007669"/>
    <property type="project" value="UniProtKB-UniRule"/>
</dbReference>
<dbReference type="InterPro" id="IPR035980">
    <property type="entry name" value="Ribosomal_bS6_sf"/>
</dbReference>
<dbReference type="GO" id="GO:0003735">
    <property type="term" value="F:structural constituent of ribosome"/>
    <property type="evidence" value="ECO:0007669"/>
    <property type="project" value="InterPro"/>
</dbReference>
<dbReference type="HAMAP" id="MF_00360">
    <property type="entry name" value="Ribosomal_bS6"/>
    <property type="match status" value="1"/>
</dbReference>
<evidence type="ECO:0000256" key="4">
    <source>
        <dbReference type="SAM" id="Coils"/>
    </source>
</evidence>
<dbReference type="Proteomes" id="UP000178065">
    <property type="component" value="Unassembled WGS sequence"/>
</dbReference>
<keyword evidence="3" id="KW-0687">Ribonucleoprotein</keyword>
<dbReference type="InterPro" id="IPR014717">
    <property type="entry name" value="Transl_elong_EF1B/ribsomal_bS6"/>
</dbReference>
<dbReference type="EMBL" id="MHTT01000008">
    <property type="protein sequence ID" value="OHA65980.1"/>
    <property type="molecule type" value="Genomic_DNA"/>
</dbReference>
<name>A0A1G2QZH5_9BACT</name>
<dbReference type="AlphaFoldDB" id="A0A1G2QZH5"/>
<comment type="similarity">
    <text evidence="1 3">Belongs to the bacterial ribosomal protein bS6 family.</text>
</comment>
<proteinExistence type="inferred from homology"/>
<evidence type="ECO:0000313" key="6">
    <source>
        <dbReference type="Proteomes" id="UP000178065"/>
    </source>
</evidence>
<dbReference type="SUPFAM" id="SSF54995">
    <property type="entry name" value="Ribosomal protein S6"/>
    <property type="match status" value="1"/>
</dbReference>
<organism evidence="5 6">
    <name type="scientific">Candidatus Wildermuthbacteria bacterium RIFCSPHIGHO2_01_FULL_49_22b</name>
    <dbReference type="NCBI Taxonomy" id="1802448"/>
    <lineage>
        <taxon>Bacteria</taxon>
        <taxon>Candidatus Wildermuthiibacteriota</taxon>
    </lineage>
</organism>
<dbReference type="GO" id="GO:0005840">
    <property type="term" value="C:ribosome"/>
    <property type="evidence" value="ECO:0007669"/>
    <property type="project" value="UniProtKB-KW"/>
</dbReference>
<evidence type="ECO:0000256" key="2">
    <source>
        <dbReference type="ARBA" id="ARBA00035294"/>
    </source>
</evidence>
<keyword evidence="3" id="KW-0689">Ribosomal protein</keyword>
<reference evidence="5 6" key="1">
    <citation type="journal article" date="2016" name="Nat. Commun.">
        <title>Thousands of microbial genomes shed light on interconnected biogeochemical processes in an aquifer system.</title>
        <authorList>
            <person name="Anantharaman K."/>
            <person name="Brown C.T."/>
            <person name="Hug L.A."/>
            <person name="Sharon I."/>
            <person name="Castelle C.J."/>
            <person name="Probst A.J."/>
            <person name="Thomas B.C."/>
            <person name="Singh A."/>
            <person name="Wilkins M.J."/>
            <person name="Karaoz U."/>
            <person name="Brodie E.L."/>
            <person name="Williams K.H."/>
            <person name="Hubbard S.S."/>
            <person name="Banfield J.F."/>
        </authorList>
    </citation>
    <scope>NUCLEOTIDE SEQUENCE [LARGE SCALE GENOMIC DNA]</scope>
</reference>
<protein>
    <recommendedName>
        <fullName evidence="2 3">Small ribosomal subunit protein bS6</fullName>
    </recommendedName>
</protein>
<feature type="coiled-coil region" evidence="4">
    <location>
        <begin position="109"/>
        <end position="136"/>
    </location>
</feature>
<accession>A0A1G2QZH5</accession>
<evidence type="ECO:0000256" key="1">
    <source>
        <dbReference type="ARBA" id="ARBA00009512"/>
    </source>
</evidence>
<dbReference type="InterPro" id="IPR020814">
    <property type="entry name" value="Ribosomal_S6_plastid/chlpt"/>
</dbReference>
<dbReference type="GO" id="GO:1990904">
    <property type="term" value="C:ribonucleoprotein complex"/>
    <property type="evidence" value="ECO:0007669"/>
    <property type="project" value="UniProtKB-KW"/>
</dbReference>
<dbReference type="Gene3D" id="3.30.70.60">
    <property type="match status" value="1"/>
</dbReference>
<sequence>MRNYELALLLKVGVNESELQEFLGETTSLLQDAGALIMSQENKGKRFLLSPVKKHREAELAVVRFTLDPARLEGVAKNLKDKEKILRFILLSYLPRKARELTMAKAAAVPAHQENLEEHRVEIEDIDKKLEEIFKDENL</sequence>
<dbReference type="InterPro" id="IPR000529">
    <property type="entry name" value="Ribosomal_bS6"/>
</dbReference>
<keyword evidence="3" id="KW-0694">RNA-binding</keyword>